<evidence type="ECO:0000313" key="1">
    <source>
        <dbReference type="EMBL" id="CAF0698504.1"/>
    </source>
</evidence>
<keyword evidence="2" id="KW-1185">Reference proteome</keyword>
<comment type="caution">
    <text evidence="1">The sequence shown here is derived from an EMBL/GenBank/DDBJ whole genome shotgun (WGS) entry which is preliminary data.</text>
</comment>
<organism evidence="1 2">
    <name type="scientific">Candidatus Methylacidithermus pantelleriae</name>
    <dbReference type="NCBI Taxonomy" id="2744239"/>
    <lineage>
        <taxon>Bacteria</taxon>
        <taxon>Pseudomonadati</taxon>
        <taxon>Verrucomicrobiota</taxon>
        <taxon>Methylacidiphilae</taxon>
        <taxon>Methylacidiphilales</taxon>
        <taxon>Methylacidiphilaceae</taxon>
        <taxon>Candidatus Methylacidithermus</taxon>
    </lineage>
</organism>
<accession>A0A8J2FQD1</accession>
<proteinExistence type="predicted"/>
<evidence type="ECO:0000313" key="2">
    <source>
        <dbReference type="Proteomes" id="UP000663859"/>
    </source>
</evidence>
<dbReference type="AlphaFoldDB" id="A0A8J2FQD1"/>
<dbReference type="RefSeq" id="WP_174583322.1">
    <property type="nucleotide sequence ID" value="NZ_CAJNOB010000021.1"/>
</dbReference>
<sequence length="178" mass="20197">MGKILANGKKARERLGGRKAYRFGQLRAGQRQQSKAWYPCLDAGAFQDRLRQELRRTLNGILWGPWGGRSSASKLLVDLQEVSFPMRITFGREGNWGKFACSGWQLAGWESFCCFFECAELLFPLPGSLLEPVLLEAKMTLPDQTLGRSWEVLVRANGRVLGVWRIGEASIDWCWLFP</sequence>
<name>A0A8J2FQD1_9BACT</name>
<reference evidence="1" key="1">
    <citation type="submission" date="2021-02" db="EMBL/GenBank/DDBJ databases">
        <authorList>
            <person name="Cremers G."/>
            <person name="Picone N."/>
        </authorList>
    </citation>
    <scope>NUCLEOTIDE SEQUENCE</scope>
    <source>
        <strain evidence="1">PQ17</strain>
    </source>
</reference>
<dbReference type="EMBL" id="CAJNOB010000021">
    <property type="protein sequence ID" value="CAF0698504.1"/>
    <property type="molecule type" value="Genomic_DNA"/>
</dbReference>
<dbReference type="Proteomes" id="UP000663859">
    <property type="component" value="Unassembled WGS sequence"/>
</dbReference>
<gene>
    <name evidence="1" type="ORF">MPNT_280007</name>
</gene>
<protein>
    <submittedName>
        <fullName evidence="1">Uncharacterized protein</fullName>
    </submittedName>
</protein>